<proteinExistence type="inferred from homology"/>
<keyword evidence="11" id="KW-1185">Reference proteome</keyword>
<dbReference type="GO" id="GO:0019807">
    <property type="term" value="F:aspartoacylase activity"/>
    <property type="evidence" value="ECO:0007669"/>
    <property type="project" value="UniProtKB-UniRule"/>
</dbReference>
<dbReference type="CDD" id="cd06909">
    <property type="entry name" value="M14_ASPA"/>
    <property type="match status" value="1"/>
</dbReference>
<dbReference type="Pfam" id="PF24827">
    <property type="entry name" value="AstE_AspA_cat"/>
    <property type="match status" value="1"/>
</dbReference>
<dbReference type="EMBL" id="CP001037">
    <property type="protein sequence ID" value="ACC81482.1"/>
    <property type="molecule type" value="Genomic_DNA"/>
</dbReference>
<organism evidence="10 11">
    <name type="scientific">Nostoc punctiforme (strain ATCC 29133 / PCC 73102)</name>
    <dbReference type="NCBI Taxonomy" id="63737"/>
    <lineage>
        <taxon>Bacteria</taxon>
        <taxon>Bacillati</taxon>
        <taxon>Cyanobacteriota</taxon>
        <taxon>Cyanophyceae</taxon>
        <taxon>Nostocales</taxon>
        <taxon>Nostocaceae</taxon>
        <taxon>Nostoc</taxon>
    </lineage>
</organism>
<dbReference type="GO" id="GO:0016788">
    <property type="term" value="F:hydrolase activity, acting on ester bonds"/>
    <property type="evidence" value="ECO:0007669"/>
    <property type="project" value="InterPro"/>
</dbReference>
<feature type="binding site" evidence="5">
    <location>
        <position position="92"/>
    </location>
    <ligand>
        <name>substrate</name>
    </ligand>
</feature>
<evidence type="ECO:0000256" key="7">
    <source>
        <dbReference type="PIRSR" id="PIRSR018001-3"/>
    </source>
</evidence>
<keyword evidence="3 5" id="KW-0378">Hydrolase</keyword>
<evidence type="ECO:0000256" key="2">
    <source>
        <dbReference type="ARBA" id="ARBA00022723"/>
    </source>
</evidence>
<keyword evidence="2 5" id="KW-0479">Metal-binding</keyword>
<dbReference type="PhylomeDB" id="B2IWM8"/>
<evidence type="ECO:0000256" key="3">
    <source>
        <dbReference type="ARBA" id="ARBA00022801"/>
    </source>
</evidence>
<dbReference type="NCBIfam" id="NF002601">
    <property type="entry name" value="PRK02259.1"/>
    <property type="match status" value="1"/>
</dbReference>
<dbReference type="Gene3D" id="2.20.25.160">
    <property type="match status" value="1"/>
</dbReference>
<evidence type="ECO:0000313" key="10">
    <source>
        <dbReference type="EMBL" id="ACC81482.1"/>
    </source>
</evidence>
<dbReference type="STRING" id="63737.Npun_F2951"/>
<feature type="domain" description="Succinylglutamate desuccinylase/Aspartoacylase catalytic" evidence="9">
    <location>
        <begin position="40"/>
        <end position="227"/>
    </location>
</feature>
<dbReference type="InterPro" id="IPR007036">
    <property type="entry name" value="Aste_AspA_hybrid_dom"/>
</dbReference>
<dbReference type="PANTHER" id="PTHR15162:SF7">
    <property type="entry name" value="SUCCINYLGLUTAMATE DESUCCINYLASE"/>
    <property type="match status" value="1"/>
</dbReference>
<dbReference type="EC" id="3.5.1.15" evidence="5"/>
<dbReference type="Gene3D" id="3.40.630.10">
    <property type="entry name" value="Zn peptidases"/>
    <property type="match status" value="1"/>
</dbReference>
<dbReference type="SUPFAM" id="SSF53187">
    <property type="entry name" value="Zn-dependent exopeptidases"/>
    <property type="match status" value="1"/>
</dbReference>
<evidence type="ECO:0000259" key="8">
    <source>
        <dbReference type="Pfam" id="PF04952"/>
    </source>
</evidence>
<dbReference type="Proteomes" id="UP000001191">
    <property type="component" value="Chromosome"/>
</dbReference>
<evidence type="ECO:0000256" key="5">
    <source>
        <dbReference type="HAMAP-Rule" id="MF_00704"/>
    </source>
</evidence>
<evidence type="ECO:0000256" key="4">
    <source>
        <dbReference type="ARBA" id="ARBA00022833"/>
    </source>
</evidence>
<reference evidence="10 11" key="2">
    <citation type="journal article" date="2013" name="Plant Physiol.">
        <title>A Nostoc punctiforme Sugar Transporter Necessary to Establish a Cyanobacterium-Plant Symbiosis.</title>
        <authorList>
            <person name="Ekman M."/>
            <person name="Picossi S."/>
            <person name="Campbell E.L."/>
            <person name="Meeks J.C."/>
            <person name="Flores E."/>
        </authorList>
    </citation>
    <scope>NUCLEOTIDE SEQUENCE [LARGE SCALE GENOMIC DNA]</scope>
    <source>
        <strain evidence="11">ATCC 29133 / PCC 73102</strain>
    </source>
</reference>
<dbReference type="HAMAP" id="MF_00704">
    <property type="entry name" value="Aspartoacylase"/>
    <property type="match status" value="1"/>
</dbReference>
<feature type="active site" description="Proton donor/acceptor" evidence="6">
    <location>
        <position position="200"/>
    </location>
</feature>
<reference evidence="11" key="1">
    <citation type="submission" date="2008-04" db="EMBL/GenBank/DDBJ databases">
        <title>Complete sequence of chromosome of Nostoc punctiforme ATCC 29133.</title>
        <authorList>
            <consortium name="US DOE Joint Genome Institute"/>
            <person name="Copeland A."/>
            <person name="Lucas S."/>
            <person name="Lapidus A."/>
            <person name="Glavina del Rio T."/>
            <person name="Dalin E."/>
            <person name="Tice H."/>
            <person name="Pitluck S."/>
            <person name="Chain P."/>
            <person name="Malfatti S."/>
            <person name="Shin M."/>
            <person name="Vergez L."/>
            <person name="Schmutz J."/>
            <person name="Larimer F."/>
            <person name="Land M."/>
            <person name="Hauser L."/>
            <person name="Kyrpides N."/>
            <person name="Kim E."/>
            <person name="Meeks J.C."/>
            <person name="Elhai J."/>
            <person name="Campbell E.L."/>
            <person name="Thiel T."/>
            <person name="Longmire J."/>
            <person name="Potts M."/>
            <person name="Atlas R."/>
        </authorList>
    </citation>
    <scope>NUCLEOTIDE SEQUENCE [LARGE SCALE GENOMIC DNA]</scope>
    <source>
        <strain evidence="11">ATCC 29133 / PCC 73102</strain>
    </source>
</reference>
<evidence type="ECO:0000313" key="11">
    <source>
        <dbReference type="Proteomes" id="UP000001191"/>
    </source>
</evidence>
<dbReference type="KEGG" id="npu:Npun_F2951"/>
<dbReference type="GO" id="GO:0008270">
    <property type="term" value="F:zinc ion binding"/>
    <property type="evidence" value="ECO:0007669"/>
    <property type="project" value="UniProtKB-UniRule"/>
</dbReference>
<gene>
    <name evidence="10" type="ordered locus">Npun_F2951</name>
</gene>
<dbReference type="Pfam" id="PF04952">
    <property type="entry name" value="AstE_AspA_hybrid"/>
    <property type="match status" value="1"/>
</dbReference>
<dbReference type="PANTHER" id="PTHR15162">
    <property type="entry name" value="ASPARTOACYLASE"/>
    <property type="match status" value="1"/>
</dbReference>
<protein>
    <recommendedName>
        <fullName evidence="5">Probable aspartoacylase</fullName>
        <ecNumber evidence="5">3.5.1.15</ecNumber>
    </recommendedName>
</protein>
<feature type="binding site" evidence="5">
    <location>
        <begin position="99"/>
        <end position="100"/>
    </location>
    <ligand>
        <name>substrate</name>
    </ligand>
</feature>
<evidence type="ECO:0000256" key="1">
    <source>
        <dbReference type="ARBA" id="ARBA00006173"/>
    </source>
</evidence>
<dbReference type="EnsemblBacteria" id="ACC81482">
    <property type="protein sequence ID" value="ACC81482"/>
    <property type="gene ID" value="Npun_F2951"/>
</dbReference>
<dbReference type="InterPro" id="IPR050178">
    <property type="entry name" value="AspA/AstE_fam"/>
</dbReference>
<sequence length="334" mass="38028">MERSRQSFTRFSQQQLYFYLVSCAILNNRRGDSEVVMSQIKRVAIVGGNHGNELTGVYLVKKFQQYPNLINRTSFETLPLLGNLKAIEEGKRYIDRDLNRCFTNQGLQNPQLSSYEDTRAKAIQQVLQPQNQPFVDVIVDLHSTTANMGLSLIFCDLNPFLLRLAAYLSSINPMVKVFVNQQSKEGGFLRSLCELGFVIEVGAVAQNILNAELFQQTEQLIYAILDYFEGCNQGNIPHTSSQLTFYQYIETIDYPRSDAYGGLQSGEIQAMIHPQLQFKDYEPLNPGDPMFLTFAGKDIFYEGESTVYPIFINEAAYYEKGIAMYLSQKLQEIV</sequence>
<dbReference type="InterPro" id="IPR055438">
    <property type="entry name" value="AstE_AspA_cat"/>
</dbReference>
<accession>B2IWM8</accession>
<feature type="binding site" evidence="5">
    <location>
        <position position="317"/>
    </location>
    <ligand>
        <name>substrate</name>
    </ligand>
</feature>
<feature type="binding site" evidence="5 7">
    <location>
        <position position="142"/>
    </location>
    <ligand>
        <name>Zn(2+)</name>
        <dbReference type="ChEBI" id="CHEBI:29105"/>
    </ligand>
</feature>
<feature type="binding site" evidence="5 7">
    <location>
        <position position="50"/>
    </location>
    <ligand>
        <name>Zn(2+)</name>
        <dbReference type="ChEBI" id="CHEBI:29105"/>
    </ligand>
</feature>
<comment type="cofactor">
    <cofactor evidence="5 7">
        <name>Zn(2+)</name>
        <dbReference type="ChEBI" id="CHEBI:29105"/>
    </cofactor>
    <text evidence="5 7">Binds 1 zinc ion per subunit.</text>
</comment>
<dbReference type="InterPro" id="IPR016708">
    <property type="entry name" value="Aspartoacylase"/>
</dbReference>
<feature type="binding site" evidence="5">
    <location>
        <position position="200"/>
    </location>
    <ligand>
        <name>substrate</name>
    </ligand>
</feature>
<feature type="domain" description="AstE/AspA barrel-sandwich hybrid" evidence="8">
    <location>
        <begin position="242"/>
        <end position="329"/>
    </location>
</feature>
<dbReference type="AlphaFoldDB" id="B2IWM8"/>
<keyword evidence="4 5" id="KW-0862">Zinc</keyword>
<name>B2IWM8_NOSP7</name>
<dbReference type="eggNOG" id="COG2988">
    <property type="taxonomic scope" value="Bacteria"/>
</dbReference>
<dbReference type="PIRSF" id="PIRSF018001">
    <property type="entry name" value="Aspartoacylase"/>
    <property type="match status" value="1"/>
</dbReference>
<evidence type="ECO:0000259" key="9">
    <source>
        <dbReference type="Pfam" id="PF24827"/>
    </source>
</evidence>
<dbReference type="HOGENOM" id="CLU_083292_0_0_3"/>
<evidence type="ECO:0000256" key="6">
    <source>
        <dbReference type="PIRSR" id="PIRSR018001-1"/>
    </source>
</evidence>
<dbReference type="GO" id="GO:0005829">
    <property type="term" value="C:cytosol"/>
    <property type="evidence" value="ECO:0007669"/>
    <property type="project" value="TreeGrafter"/>
</dbReference>
<comment type="catalytic activity">
    <reaction evidence="5">
        <text>an N-acyl-L-aspartate + H2O = a carboxylate + L-aspartate</text>
        <dbReference type="Rhea" id="RHEA:10872"/>
        <dbReference type="ChEBI" id="CHEBI:15377"/>
        <dbReference type="ChEBI" id="CHEBI:29067"/>
        <dbReference type="ChEBI" id="CHEBI:29991"/>
        <dbReference type="ChEBI" id="CHEBI:58497"/>
        <dbReference type="EC" id="3.5.1.15"/>
    </reaction>
</comment>
<comment type="similarity">
    <text evidence="1 5">Belongs to the AspA/AstE family. Aspartoacylase subfamily.</text>
</comment>
<feature type="binding site" evidence="5 7">
    <location>
        <position position="53"/>
    </location>
    <ligand>
        <name>Zn(2+)</name>
        <dbReference type="ChEBI" id="CHEBI:29105"/>
    </ligand>
</feature>